<organism evidence="9 10">
    <name type="scientific">Pichia kluyveri</name>
    <name type="common">Yeast</name>
    <dbReference type="NCBI Taxonomy" id="36015"/>
    <lineage>
        <taxon>Eukaryota</taxon>
        <taxon>Fungi</taxon>
        <taxon>Dikarya</taxon>
        <taxon>Ascomycota</taxon>
        <taxon>Saccharomycotina</taxon>
        <taxon>Pichiomycetes</taxon>
        <taxon>Pichiales</taxon>
        <taxon>Pichiaceae</taxon>
        <taxon>Pichia</taxon>
    </lineage>
</organism>
<feature type="compositionally biased region" description="Low complexity" evidence="5">
    <location>
        <begin position="382"/>
        <end position="399"/>
    </location>
</feature>
<evidence type="ECO:0000256" key="5">
    <source>
        <dbReference type="SAM" id="MobiDB-lite"/>
    </source>
</evidence>
<evidence type="ECO:0000256" key="3">
    <source>
        <dbReference type="ARBA" id="ARBA00023163"/>
    </source>
</evidence>
<evidence type="ECO:0000256" key="2">
    <source>
        <dbReference type="ARBA" id="ARBA00023125"/>
    </source>
</evidence>
<dbReference type="Gene3D" id="1.10.10.60">
    <property type="entry name" value="Homeodomain-like"/>
    <property type="match status" value="3"/>
</dbReference>
<dbReference type="PROSITE" id="PS51294">
    <property type="entry name" value="HTH_MYB"/>
    <property type="match status" value="2"/>
</dbReference>
<evidence type="ECO:0000259" key="8">
    <source>
        <dbReference type="PROSITE" id="PS51294"/>
    </source>
</evidence>
<feature type="region of interest" description="Disordered" evidence="5">
    <location>
        <begin position="271"/>
        <end position="402"/>
    </location>
</feature>
<dbReference type="InterPro" id="IPR009057">
    <property type="entry name" value="Homeodomain-like_sf"/>
</dbReference>
<keyword evidence="10" id="KW-1185">Reference proteome</keyword>
<feature type="domain" description="Myb-like" evidence="6">
    <location>
        <begin position="188"/>
        <end position="238"/>
    </location>
</feature>
<dbReference type="SUPFAM" id="SSF46689">
    <property type="entry name" value="Homeodomain-like"/>
    <property type="match status" value="2"/>
</dbReference>
<keyword evidence="3" id="KW-0804">Transcription</keyword>
<evidence type="ECO:0000259" key="7">
    <source>
        <dbReference type="PROSITE" id="PS51293"/>
    </source>
</evidence>
<feature type="domain" description="Myb-like" evidence="6">
    <location>
        <begin position="135"/>
        <end position="185"/>
    </location>
</feature>
<feature type="domain" description="HTH myb-type" evidence="8">
    <location>
        <begin position="135"/>
        <end position="189"/>
    </location>
</feature>
<feature type="compositionally biased region" description="Low complexity" evidence="5">
    <location>
        <begin position="618"/>
        <end position="630"/>
    </location>
</feature>
<dbReference type="InterPro" id="IPR017930">
    <property type="entry name" value="Myb_dom"/>
</dbReference>
<dbReference type="AlphaFoldDB" id="A0AAV5R0Z1"/>
<evidence type="ECO:0000313" key="9">
    <source>
        <dbReference type="EMBL" id="GMM45213.1"/>
    </source>
</evidence>
<dbReference type="GO" id="GO:0000978">
    <property type="term" value="F:RNA polymerase II cis-regulatory region sequence-specific DNA binding"/>
    <property type="evidence" value="ECO:0007669"/>
    <property type="project" value="TreeGrafter"/>
</dbReference>
<evidence type="ECO:0008006" key="11">
    <source>
        <dbReference type="Google" id="ProtNLM"/>
    </source>
</evidence>
<proteinExistence type="predicted"/>
<feature type="compositionally biased region" description="Low complexity" evidence="5">
    <location>
        <begin position="506"/>
        <end position="535"/>
    </location>
</feature>
<feature type="compositionally biased region" description="Low complexity" evidence="5">
    <location>
        <begin position="277"/>
        <end position="287"/>
    </location>
</feature>
<evidence type="ECO:0000313" key="10">
    <source>
        <dbReference type="Proteomes" id="UP001378960"/>
    </source>
</evidence>
<protein>
    <recommendedName>
        <fullName evidence="11">Myb-like DNA-binding protein BAS1</fullName>
    </recommendedName>
</protein>
<dbReference type="InterPro" id="IPR017884">
    <property type="entry name" value="SANT_dom"/>
</dbReference>
<dbReference type="InterPro" id="IPR001005">
    <property type="entry name" value="SANT/Myb"/>
</dbReference>
<feature type="compositionally biased region" description="Low complexity" evidence="5">
    <location>
        <begin position="593"/>
        <end position="606"/>
    </location>
</feature>
<evidence type="ECO:0000256" key="4">
    <source>
        <dbReference type="ARBA" id="ARBA00023242"/>
    </source>
</evidence>
<dbReference type="PROSITE" id="PS50090">
    <property type="entry name" value="MYB_LIKE"/>
    <property type="match status" value="3"/>
</dbReference>
<feature type="domain" description="HTH myb-type" evidence="8">
    <location>
        <begin position="194"/>
        <end position="242"/>
    </location>
</feature>
<dbReference type="PANTHER" id="PTHR46621:SF1">
    <property type="entry name" value="SNRNA-ACTIVATING PROTEIN COMPLEX SUBUNIT 4"/>
    <property type="match status" value="1"/>
</dbReference>
<dbReference type="GO" id="GO:0001006">
    <property type="term" value="F:RNA polymerase III type 3 promoter sequence-specific DNA binding"/>
    <property type="evidence" value="ECO:0007669"/>
    <property type="project" value="TreeGrafter"/>
</dbReference>
<keyword evidence="1" id="KW-0805">Transcription regulation</keyword>
<dbReference type="InterPro" id="IPR051575">
    <property type="entry name" value="Myb-like_DNA-bd"/>
</dbReference>
<comment type="caution">
    <text evidence="9">The sequence shown here is derived from an EMBL/GenBank/DDBJ whole genome shotgun (WGS) entry which is preliminary data.</text>
</comment>
<keyword evidence="2" id="KW-0238">DNA-binding</keyword>
<evidence type="ECO:0000256" key="1">
    <source>
        <dbReference type="ARBA" id="ARBA00023015"/>
    </source>
</evidence>
<feature type="compositionally biased region" description="Polar residues" evidence="5">
    <location>
        <begin position="568"/>
        <end position="592"/>
    </location>
</feature>
<dbReference type="EMBL" id="BTGB01000002">
    <property type="protein sequence ID" value="GMM45213.1"/>
    <property type="molecule type" value="Genomic_DNA"/>
</dbReference>
<dbReference type="Proteomes" id="UP001378960">
    <property type="component" value="Unassembled WGS sequence"/>
</dbReference>
<feature type="compositionally biased region" description="Basic and acidic residues" evidence="5">
    <location>
        <begin position="289"/>
        <end position="316"/>
    </location>
</feature>
<feature type="domain" description="SANT" evidence="7">
    <location>
        <begin position="138"/>
        <end position="183"/>
    </location>
</feature>
<dbReference type="SMART" id="SM00717">
    <property type="entry name" value="SANT"/>
    <property type="match status" value="3"/>
</dbReference>
<dbReference type="CDD" id="cd00167">
    <property type="entry name" value="SANT"/>
    <property type="match status" value="3"/>
</dbReference>
<dbReference type="PANTHER" id="PTHR46621">
    <property type="entry name" value="SNRNA-ACTIVATING PROTEIN COMPLEX SUBUNIT 4"/>
    <property type="match status" value="1"/>
</dbReference>
<dbReference type="GO" id="GO:0019185">
    <property type="term" value="C:snRNA-activating protein complex"/>
    <property type="evidence" value="ECO:0007669"/>
    <property type="project" value="TreeGrafter"/>
</dbReference>
<feature type="compositionally biased region" description="Basic and acidic residues" evidence="5">
    <location>
        <begin position="1"/>
        <end position="11"/>
    </location>
</feature>
<name>A0AAV5R0Z1_PICKL</name>
<gene>
    <name evidence="9" type="ORF">DAPK24_017880</name>
</gene>
<feature type="compositionally biased region" description="Low complexity" evidence="5">
    <location>
        <begin position="12"/>
        <end position="31"/>
    </location>
</feature>
<dbReference type="GO" id="GO:0042796">
    <property type="term" value="P:snRNA transcription by RNA polymerase III"/>
    <property type="evidence" value="ECO:0007669"/>
    <property type="project" value="TreeGrafter"/>
</dbReference>
<dbReference type="GO" id="GO:0042795">
    <property type="term" value="P:snRNA transcription by RNA polymerase II"/>
    <property type="evidence" value="ECO:0007669"/>
    <property type="project" value="TreeGrafter"/>
</dbReference>
<feature type="domain" description="Myb-like" evidence="6">
    <location>
        <begin position="70"/>
        <end position="134"/>
    </location>
</feature>
<feature type="compositionally biased region" description="Low complexity" evidence="5">
    <location>
        <begin position="551"/>
        <end position="567"/>
    </location>
</feature>
<feature type="region of interest" description="Disordered" evidence="5">
    <location>
        <begin position="1"/>
        <end position="31"/>
    </location>
</feature>
<reference evidence="9 10" key="1">
    <citation type="journal article" date="2023" name="Elife">
        <title>Identification of key yeast species and microbe-microbe interactions impacting larval growth of Drosophila in the wild.</title>
        <authorList>
            <person name="Mure A."/>
            <person name="Sugiura Y."/>
            <person name="Maeda R."/>
            <person name="Honda K."/>
            <person name="Sakurai N."/>
            <person name="Takahashi Y."/>
            <person name="Watada M."/>
            <person name="Katoh T."/>
            <person name="Gotoh A."/>
            <person name="Gotoh Y."/>
            <person name="Taniguchi I."/>
            <person name="Nakamura K."/>
            <person name="Hayashi T."/>
            <person name="Katayama T."/>
            <person name="Uemura T."/>
            <person name="Hattori Y."/>
        </authorList>
    </citation>
    <scope>NUCLEOTIDE SEQUENCE [LARGE SCALE GENOMIC DNA]</scope>
    <source>
        <strain evidence="9 10">PK-24</strain>
    </source>
</reference>
<accession>A0AAV5R0Z1</accession>
<evidence type="ECO:0000259" key="6">
    <source>
        <dbReference type="PROSITE" id="PS50090"/>
    </source>
</evidence>
<dbReference type="Pfam" id="PF00249">
    <property type="entry name" value="Myb_DNA-binding"/>
    <property type="match status" value="2"/>
</dbReference>
<keyword evidence="4" id="KW-0539">Nucleus</keyword>
<sequence length="791" mass="90676">MIDLNINDKNDQISNNDSNLNLNSNSNNPSSIKPKTITTELFVEKPNVGSIDHLAISESLGYQIFRKSIRNAWKPDEDNLLKKLLIEQYLKINNLSIYNNEQINIKDIDWVKLANNMNTKRRAKECRKRWISSLDPFIKKGKWTKDEDNELVNAFKKHGPNWNKVSSEIKGRNEDQCSKRYLEVLNCDTKERLRPWKLDEDLILINCVKNIGTKWRQVSISLPGRPSLTCRNRWRKIMNDIAKDTANDIIKKAVGVLDENGIPIVKFTKLDNKHGKNNNNNSKVIKNSKNKDKGKDNDSNEKNDNKDNNNKIDKNDNNISNEKNDSITTSNNVDVSPEDIQVDSPIINDNFPKLINNKRPIESINNEQSYKKFKSDNQKSDNNTNTTTNNNNNSNNNNNIPFDNYSTSYTRIATPLKTQTDWKFSLIDPRTNEELKDYNGKIDSQELAHYLIELARLNGVALTVHQHIHHHYSPTPENVNIDPQANIQRYGHFNYLPPLIEVPKLSSSSSPANTNDSNNSNKTYNESSLLRLLNNNEDDKIKNKNKTRTGNINNEKNYNKNSTKETYLSSQRQQLFPSTSNYITANSPSTQATNNISINNSNNNKKNGTKTDKKKENNNNNNNNTTNKSFNTEVLEEELDFWETMRSNKPVSQHHPLHYYQPSNYKEQSPYQTSDSFGIQRFPNMATPLAANMINNDKNINLVQNNVTNLNNDHGYGSIYLNGEEVNEEDDEEEEIDIANQYGMYYSVFANKSNGNFNNFSKQNNSNVNNNNNNGPTGLINSGYLMPFNPS</sequence>
<feature type="compositionally biased region" description="Basic and acidic residues" evidence="5">
    <location>
        <begin position="369"/>
        <end position="379"/>
    </location>
</feature>
<dbReference type="PROSITE" id="PS51293">
    <property type="entry name" value="SANT"/>
    <property type="match status" value="1"/>
</dbReference>
<feature type="region of interest" description="Disordered" evidence="5">
    <location>
        <begin position="505"/>
        <end position="630"/>
    </location>
</feature>